<dbReference type="GO" id="GO:0005886">
    <property type="term" value="C:plasma membrane"/>
    <property type="evidence" value="ECO:0007669"/>
    <property type="project" value="UniProtKB-SubCell"/>
</dbReference>
<dbReference type="InterPro" id="IPR017850">
    <property type="entry name" value="Alkaline_phosphatase_core_sf"/>
</dbReference>
<reference evidence="9 10" key="1">
    <citation type="submission" date="2017-06" db="EMBL/GenBank/DDBJ databases">
        <title>Draft genome sequence of anaerobic fermentative bacterium Anaeromicrobium sediminis DY2726D isolated from West Pacific Ocean sediments.</title>
        <authorList>
            <person name="Zeng X."/>
        </authorList>
    </citation>
    <scope>NUCLEOTIDE SEQUENCE [LARGE SCALE GENOMIC DNA]</scope>
    <source>
        <strain evidence="9 10">DY2726D</strain>
    </source>
</reference>
<accession>A0A267MGF9</accession>
<comment type="caution">
    <text evidence="9">The sequence shown here is derived from an EMBL/GenBank/DDBJ whole genome shotgun (WGS) entry which is preliminary data.</text>
</comment>
<evidence type="ECO:0000256" key="2">
    <source>
        <dbReference type="ARBA" id="ARBA00004936"/>
    </source>
</evidence>
<keyword evidence="4 7" id="KW-0812">Transmembrane</keyword>
<organism evidence="9 10">
    <name type="scientific">Anaeromicrobium sediminis</name>
    <dbReference type="NCBI Taxonomy" id="1478221"/>
    <lineage>
        <taxon>Bacteria</taxon>
        <taxon>Bacillati</taxon>
        <taxon>Bacillota</taxon>
        <taxon>Clostridia</taxon>
        <taxon>Peptostreptococcales</taxon>
        <taxon>Thermotaleaceae</taxon>
        <taxon>Anaeromicrobium</taxon>
    </lineage>
</organism>
<dbReference type="EMBL" id="NIBG01000013">
    <property type="protein sequence ID" value="PAB58636.1"/>
    <property type="molecule type" value="Genomic_DNA"/>
</dbReference>
<dbReference type="SUPFAM" id="SSF53649">
    <property type="entry name" value="Alkaline phosphatase-like"/>
    <property type="match status" value="1"/>
</dbReference>
<evidence type="ECO:0000259" key="8">
    <source>
        <dbReference type="Pfam" id="PF00884"/>
    </source>
</evidence>
<keyword evidence="3" id="KW-1003">Cell membrane</keyword>
<dbReference type="Proteomes" id="UP000216024">
    <property type="component" value="Unassembled WGS sequence"/>
</dbReference>
<keyword evidence="10" id="KW-1185">Reference proteome</keyword>
<dbReference type="OrthoDB" id="243547at2"/>
<evidence type="ECO:0000256" key="3">
    <source>
        <dbReference type="ARBA" id="ARBA00022475"/>
    </source>
</evidence>
<sequence>MGDVMLKQKEYGNIFFGSKFQYFLILLSSIFLGIISEYIFRGSIYKTFIWLFSNPISLFLNIFIVSLLILLFTSILNNYRIGISIVTTLIILFSVINRIKINFRGIPLIPNDFYLNDELFTILNVVLTPKIIKLMIVSLISVSFIIFLIINLPKLKLRMKERFISSIISIVLLFSLINVNFVKGISLDSENINCEEDGFILSFVSNMNNKPIKGSLEYIVSNMKNLKDDKKNYSVNKGIKPNIIVIMSEAFWDPSVMKGIEFSTSPTANISKLKETSIYGHLESPTFGGGTANSEFELLTGNSIHYFKPGYMVYPNEIKAPIMALPSILKSQGYNCKAIHTFKGWYWNRREVYKHMGFDEYRSEEYLIDPIKKGFFISDEYLTDTIIKELEVSENPLFVFAVTMQNHGPFNDNRYKDHNKDIKVSANVSAESLQILQTYAQGAYDADKALGKLTDYCSKLSKPTIVLFFGDHLPFLGQNYKVYNEAAYLSKDNLNHENDIKLSSVPFILWSNYKTTSQDLGLLNTSFMGSYLLDYAELDMPNYFKFLQEFSKEIPVINRKYAIDMEKNIINSDNEKYIAYNNDYLLVQQNMFYEDRVFEDKYRNWIVNENPNYNSNLNKISIKEVIIQGNQAIIKGNNFYPNSLLFINNNSHKYKYVNKNEIHLKKNILKGGSNIQIKLVDSKKNLLTESNSYIYKN</sequence>
<dbReference type="CDD" id="cd16015">
    <property type="entry name" value="LTA_synthase"/>
    <property type="match status" value="1"/>
</dbReference>
<protein>
    <recommendedName>
        <fullName evidence="8">Sulfatase N-terminal domain-containing protein</fullName>
    </recommendedName>
</protein>
<evidence type="ECO:0000313" key="9">
    <source>
        <dbReference type="EMBL" id="PAB58636.1"/>
    </source>
</evidence>
<dbReference type="PANTHER" id="PTHR47371:SF3">
    <property type="entry name" value="PHOSPHOGLYCEROL TRANSFERASE I"/>
    <property type="match status" value="1"/>
</dbReference>
<dbReference type="InterPro" id="IPR050448">
    <property type="entry name" value="OpgB/LTA_synthase_biosynth"/>
</dbReference>
<evidence type="ECO:0000256" key="6">
    <source>
        <dbReference type="ARBA" id="ARBA00023136"/>
    </source>
</evidence>
<dbReference type="AlphaFoldDB" id="A0A267MGF9"/>
<evidence type="ECO:0000256" key="7">
    <source>
        <dbReference type="SAM" id="Phobius"/>
    </source>
</evidence>
<evidence type="ECO:0000256" key="4">
    <source>
        <dbReference type="ARBA" id="ARBA00022692"/>
    </source>
</evidence>
<evidence type="ECO:0000256" key="5">
    <source>
        <dbReference type="ARBA" id="ARBA00022989"/>
    </source>
</evidence>
<feature type="domain" description="Sulfatase N-terminal" evidence="8">
    <location>
        <begin position="241"/>
        <end position="536"/>
    </location>
</feature>
<feature type="transmembrane region" description="Helical" evidence="7">
    <location>
        <begin position="20"/>
        <end position="40"/>
    </location>
</feature>
<feature type="transmembrane region" description="Helical" evidence="7">
    <location>
        <begin position="78"/>
        <end position="96"/>
    </location>
</feature>
<feature type="transmembrane region" description="Helical" evidence="7">
    <location>
        <begin position="47"/>
        <end position="72"/>
    </location>
</feature>
<comment type="subcellular location">
    <subcellularLocation>
        <location evidence="1">Cell membrane</location>
        <topology evidence="1">Multi-pass membrane protein</topology>
    </subcellularLocation>
</comment>
<feature type="transmembrane region" description="Helical" evidence="7">
    <location>
        <begin position="131"/>
        <end position="151"/>
    </location>
</feature>
<keyword evidence="6 7" id="KW-0472">Membrane</keyword>
<name>A0A267MGF9_9FIRM</name>
<keyword evidence="5 7" id="KW-1133">Transmembrane helix</keyword>
<dbReference type="InterPro" id="IPR000917">
    <property type="entry name" value="Sulfatase_N"/>
</dbReference>
<dbReference type="PANTHER" id="PTHR47371">
    <property type="entry name" value="LIPOTEICHOIC ACID SYNTHASE"/>
    <property type="match status" value="1"/>
</dbReference>
<dbReference type="Gene3D" id="3.40.720.10">
    <property type="entry name" value="Alkaline Phosphatase, subunit A"/>
    <property type="match status" value="1"/>
</dbReference>
<feature type="transmembrane region" description="Helical" evidence="7">
    <location>
        <begin position="163"/>
        <end position="182"/>
    </location>
</feature>
<comment type="pathway">
    <text evidence="2">Cell wall biogenesis; lipoteichoic acid biosynthesis.</text>
</comment>
<gene>
    <name evidence="9" type="ORF">CCE28_14230</name>
</gene>
<evidence type="ECO:0000256" key="1">
    <source>
        <dbReference type="ARBA" id="ARBA00004651"/>
    </source>
</evidence>
<proteinExistence type="predicted"/>
<dbReference type="Pfam" id="PF00884">
    <property type="entry name" value="Sulfatase"/>
    <property type="match status" value="1"/>
</dbReference>
<evidence type="ECO:0000313" key="10">
    <source>
        <dbReference type="Proteomes" id="UP000216024"/>
    </source>
</evidence>